<feature type="compositionally biased region" description="Low complexity" evidence="1">
    <location>
        <begin position="51"/>
        <end position="76"/>
    </location>
</feature>
<dbReference type="Proteomes" id="UP000479190">
    <property type="component" value="Unassembled WGS sequence"/>
</dbReference>
<gene>
    <name evidence="2" type="ORF">TBRA_LOCUS8454</name>
</gene>
<evidence type="ECO:0000313" key="3">
    <source>
        <dbReference type="Proteomes" id="UP000479190"/>
    </source>
</evidence>
<keyword evidence="3" id="KW-1185">Reference proteome</keyword>
<organism evidence="2 3">
    <name type="scientific">Trichogramma brassicae</name>
    <dbReference type="NCBI Taxonomy" id="86971"/>
    <lineage>
        <taxon>Eukaryota</taxon>
        <taxon>Metazoa</taxon>
        <taxon>Ecdysozoa</taxon>
        <taxon>Arthropoda</taxon>
        <taxon>Hexapoda</taxon>
        <taxon>Insecta</taxon>
        <taxon>Pterygota</taxon>
        <taxon>Neoptera</taxon>
        <taxon>Endopterygota</taxon>
        <taxon>Hymenoptera</taxon>
        <taxon>Apocrita</taxon>
        <taxon>Proctotrupomorpha</taxon>
        <taxon>Chalcidoidea</taxon>
        <taxon>Trichogrammatidae</taxon>
        <taxon>Trichogramma</taxon>
    </lineage>
</organism>
<dbReference type="AlphaFoldDB" id="A0A6H5IJ94"/>
<dbReference type="OrthoDB" id="10676470at2759"/>
<accession>A0A6H5IJ94</accession>
<name>A0A6H5IJ94_9HYME</name>
<evidence type="ECO:0000256" key="1">
    <source>
        <dbReference type="SAM" id="MobiDB-lite"/>
    </source>
</evidence>
<protein>
    <submittedName>
        <fullName evidence="2">Uncharacterized protein</fullName>
    </submittedName>
</protein>
<feature type="region of interest" description="Disordered" evidence="1">
    <location>
        <begin position="45"/>
        <end position="83"/>
    </location>
</feature>
<proteinExistence type="predicted"/>
<dbReference type="EMBL" id="CADCXV010000821">
    <property type="protein sequence ID" value="CAB0036591.1"/>
    <property type="molecule type" value="Genomic_DNA"/>
</dbReference>
<reference evidence="2 3" key="1">
    <citation type="submission" date="2020-02" db="EMBL/GenBank/DDBJ databases">
        <authorList>
            <person name="Ferguson B K."/>
        </authorList>
    </citation>
    <scope>NUCLEOTIDE SEQUENCE [LARGE SCALE GENOMIC DNA]</scope>
</reference>
<evidence type="ECO:0000313" key="2">
    <source>
        <dbReference type="EMBL" id="CAB0036591.1"/>
    </source>
</evidence>
<sequence>MPPVSRTESVTAIVQKFAPPFSNVHDLLEVTCFISKVSLHHRTKSDDYSDKTASSSSDSEKTSGSASDSDSSSSSDNITMTGTSFSGAREVTARKRVQSQYDFSFSGMSLDLWYRNPSIINLLPIKITLLLNSGLQNTQYEYTLYLTTRQANSEADLQTVKTLEILNEEITRRATAYDVHHRNPAPNRTRSRETIIALLPPKRCSTLAPRSPSRPPHGCDVRVFQWIRRPPTSVDSNALTLARSCALCSIP</sequence>